<dbReference type="EnsemblPlants" id="OGLUM04G01210.1">
    <property type="protein sequence ID" value="OGLUM04G01210.1"/>
    <property type="gene ID" value="OGLUM04G01210"/>
</dbReference>
<feature type="domain" description="Peptidase S8/S53" evidence="9">
    <location>
        <begin position="1519"/>
        <end position="1884"/>
    </location>
</feature>
<evidence type="ECO:0000256" key="4">
    <source>
        <dbReference type="ARBA" id="ARBA00022801"/>
    </source>
</evidence>
<dbReference type="InterPro" id="IPR041469">
    <property type="entry name" value="Subtilisin-like_FN3"/>
</dbReference>
<dbReference type="Proteomes" id="UP000026961">
    <property type="component" value="Chromosome 4"/>
</dbReference>
<feature type="signal peptide" evidence="8">
    <location>
        <begin position="1"/>
        <end position="30"/>
    </location>
</feature>
<keyword evidence="3 8" id="KW-0732">Signal</keyword>
<reference evidence="12" key="2">
    <citation type="submission" date="2018-05" db="EMBL/GenBank/DDBJ databases">
        <title>OgluRS3 (Oryza glumaepatula Reference Sequence Version 3).</title>
        <authorList>
            <person name="Zhang J."/>
            <person name="Kudrna D."/>
            <person name="Lee S."/>
            <person name="Talag J."/>
            <person name="Welchert J."/>
            <person name="Wing R.A."/>
        </authorList>
    </citation>
    <scope>NUCLEOTIDE SEQUENCE [LARGE SCALE GENOMIC DNA]</scope>
</reference>
<feature type="active site" description="Charge relay system" evidence="7">
    <location>
        <position position="1528"/>
    </location>
</feature>
<keyword evidence="2 7" id="KW-0645">Protease</keyword>
<feature type="domain" description="Peptidase S8/S53" evidence="9">
    <location>
        <begin position="143"/>
        <end position="553"/>
    </location>
</feature>
<feature type="active site" description="Charge relay system" evidence="7">
    <location>
        <position position="1597"/>
    </location>
</feature>
<feature type="active site" description="Charge relay system" evidence="7">
    <location>
        <position position="838"/>
    </location>
</feature>
<feature type="active site" description="Charge relay system" evidence="7">
    <location>
        <position position="1848"/>
    </location>
</feature>
<evidence type="ECO:0000256" key="7">
    <source>
        <dbReference type="PROSITE-ProRule" id="PRU01240"/>
    </source>
</evidence>
<dbReference type="InterPro" id="IPR015500">
    <property type="entry name" value="Peptidase_S8_subtilisin-rel"/>
</dbReference>
<keyword evidence="13" id="KW-1185">Reference proteome</keyword>
<dbReference type="InterPro" id="IPR022398">
    <property type="entry name" value="Peptidase_S8_His-AS"/>
</dbReference>
<dbReference type="InterPro" id="IPR037045">
    <property type="entry name" value="S8pro/Inhibitor_I9_sf"/>
</dbReference>
<feature type="domain" description="Inhibitor I9" evidence="10">
    <location>
        <begin position="1416"/>
        <end position="1494"/>
    </location>
</feature>
<dbReference type="PROSITE" id="PS00138">
    <property type="entry name" value="SUBTILASE_SER"/>
    <property type="match status" value="3"/>
</dbReference>
<dbReference type="Gramene" id="OGLUM04G01210.1">
    <property type="protein sequence ID" value="OGLUM04G01210.1"/>
    <property type="gene ID" value="OGLUM04G01210"/>
</dbReference>
<dbReference type="Gene3D" id="2.60.40.2310">
    <property type="match status" value="3"/>
</dbReference>
<evidence type="ECO:0008006" key="14">
    <source>
        <dbReference type="Google" id="ProtNLM"/>
    </source>
</evidence>
<evidence type="ECO:0000259" key="9">
    <source>
        <dbReference type="Pfam" id="PF00082"/>
    </source>
</evidence>
<dbReference type="FunFam" id="3.30.70.80:FF:000002">
    <property type="entry name" value="Subtilisin-like protease SBT5.3"/>
    <property type="match status" value="2"/>
</dbReference>
<feature type="active site" description="Charge relay system" evidence="6 7">
    <location>
        <position position="221"/>
    </location>
</feature>
<evidence type="ECO:0000256" key="5">
    <source>
        <dbReference type="ARBA" id="ARBA00022825"/>
    </source>
</evidence>
<accession>A0A0D9ZGN1</accession>
<dbReference type="Pfam" id="PF05922">
    <property type="entry name" value="Inhibitor_I9"/>
    <property type="match status" value="3"/>
</dbReference>
<dbReference type="InterPro" id="IPR010259">
    <property type="entry name" value="S8pro/Inhibitor_I9"/>
</dbReference>
<dbReference type="Gene3D" id="3.30.70.80">
    <property type="entry name" value="Peptidase S8 propeptide/proteinase inhibitor I9"/>
    <property type="match status" value="3"/>
</dbReference>
<keyword evidence="5 7" id="KW-0720">Serine protease</keyword>
<dbReference type="STRING" id="40148.A0A0D9ZGN1"/>
<feature type="active site" description="Charge relay system" evidence="6 7">
    <location>
        <position position="517"/>
    </location>
</feature>
<feature type="domain" description="Peptidase S8/S53" evidence="9">
    <location>
        <begin position="829"/>
        <end position="1257"/>
    </location>
</feature>
<evidence type="ECO:0000256" key="2">
    <source>
        <dbReference type="ARBA" id="ARBA00022670"/>
    </source>
</evidence>
<evidence type="ECO:0000256" key="1">
    <source>
        <dbReference type="ARBA" id="ARBA00011073"/>
    </source>
</evidence>
<dbReference type="eggNOG" id="ENOG502QSF0">
    <property type="taxonomic scope" value="Eukaryota"/>
</dbReference>
<dbReference type="Pfam" id="PF17766">
    <property type="entry name" value="fn3_6"/>
    <property type="match status" value="3"/>
</dbReference>
<comment type="similarity">
    <text evidence="1 7">Belongs to the peptidase S8 family.</text>
</comment>
<feature type="domain" description="Inhibitor I9" evidence="10">
    <location>
        <begin position="39"/>
        <end position="118"/>
    </location>
</feature>
<feature type="chain" id="PRO_5002352196" description="Subtilisin-like protease" evidence="8">
    <location>
        <begin position="31"/>
        <end position="2057"/>
    </location>
</feature>
<dbReference type="FunFam" id="2.60.40.2310:FF:000001">
    <property type="entry name" value="Subtilisin-like protease SBT1.5"/>
    <property type="match status" value="2"/>
</dbReference>
<feature type="active site" description="Charge relay system" evidence="7">
    <location>
        <position position="907"/>
    </location>
</feature>
<reference evidence="12" key="1">
    <citation type="submission" date="2015-04" db="UniProtKB">
        <authorList>
            <consortium name="EnsemblPlants"/>
        </authorList>
    </citation>
    <scope>IDENTIFICATION</scope>
</reference>
<dbReference type="FunFam" id="3.40.50.200:FF:000006">
    <property type="entry name" value="Subtilisin-like protease SBT1.5"/>
    <property type="match status" value="3"/>
</dbReference>
<dbReference type="InterPro" id="IPR045051">
    <property type="entry name" value="SBT"/>
</dbReference>
<dbReference type="PRINTS" id="PR00723">
    <property type="entry name" value="SUBTILISIN"/>
</dbReference>
<feature type="domain" description="Subtilisin-like protease fibronectin type-III" evidence="11">
    <location>
        <begin position="1949"/>
        <end position="2045"/>
    </location>
</feature>
<dbReference type="CDD" id="cd04852">
    <property type="entry name" value="Peptidases_S8_3"/>
    <property type="match status" value="3"/>
</dbReference>
<evidence type="ECO:0000259" key="11">
    <source>
        <dbReference type="Pfam" id="PF17766"/>
    </source>
</evidence>
<dbReference type="PROSITE" id="PS00137">
    <property type="entry name" value="SUBTILASE_HIS"/>
    <property type="match status" value="3"/>
</dbReference>
<evidence type="ECO:0000256" key="3">
    <source>
        <dbReference type="ARBA" id="ARBA00022729"/>
    </source>
</evidence>
<evidence type="ECO:0000256" key="6">
    <source>
        <dbReference type="PIRSR" id="PIRSR615500-1"/>
    </source>
</evidence>
<dbReference type="PANTHER" id="PTHR10795">
    <property type="entry name" value="PROPROTEIN CONVERTASE SUBTILISIN/KEXIN"/>
    <property type="match status" value="1"/>
</dbReference>
<dbReference type="CDD" id="cd02120">
    <property type="entry name" value="PA_subtilisin_like"/>
    <property type="match status" value="3"/>
</dbReference>
<sequence>MADAACNEGSRCRIVIVVLLVLLLPLQTSCQQSTTKKLYVVYLGDKQHEDPEQTTASHHDMLTTILGRQEPLSKLYALISVTHGFSGFAAMLTESQAQEIAELPEVRSIKPSSVHRLHTTHSQDFLGLDYTKPTGLLHDAKYGDGVIIGIIDTGIWPESASFSDDGLGPVPSKWKGTCQTGQEFSSNQCNRKIIGARWYDKHLTPKDLEGEYRSARDANSHGTHVASTAAGALVPNVSFHGLAAGYARGVAPHARLAVYKACWGQGSCDEAAVMQAIDDAIHDGVDLLSLSLGGPSFEYSTSLHAIEHGITVIFSAMNDGPAPRTVTNASPWVISVASVTMDRAFPTVITLSDSTSNFVGQSLFYDTDDKNDNWYEVYQSSPRSVSLTSPTIQPVMNIVLAIDALKEAGAKGIIFAAYAFDMLDAVESCGSMPCVLVDFEVAQQIKQSADENTALVVKVAAAHTWIGGEVLAPKISAFSSRGPSPLYPEFLKPDIAAPGSNILAAVQDSYKFKSGTSMACPHVSGVIALLKALHPDWSPAIIKSALVTTASNEKYGVPILADGLPQKIADPFDYGGGFIDPNRAVDPGLAYDVDLKEYTSLFDCFSAANSSCESESRNLNLPSIAIPNLKEPTTVLRTVTNVGQADAVYKAAVQSPPGVKISVEPSVLQFSQSKKKQSFKVTFSMTHKFQGGYLFGSLAWCDGGAHYVRIPIAPCQVGCLPWQPASSSSQHSSSSFHCKHPTLWSPNPTIKHQKSKEEALESIIYSYKHAFSGFAAMLTESQAQKIAELPEVRSIKPSRVHPLHTTHSQDFLGLDYTKPTGLLHDAKYGDGIIIGIIDSGIWPESASFSDHGLSPIPSKWKGQCQAGEAFRSNQCNRKIIGARWYDKHLSVEDLKGEYRSARDAHGHGTHVASTAAGALVPNISFHGLAAGYARGVAPHARLAVYKACWGLGASCHDVGIIKAFDDAIHDGVDVLSLSIGKSGDEFFSSFHAVKNGITVIFAAGNEGPAPRTVTNASPWVITVASATIDRAFPTIITLANGSSSIVGQSLFYQPKDNNNWYEIHHSSCLIKDGEKINASLASGKIVFCYSPLSVSITSPFGYVSHAVKAAKEAGAKGIIIATYGLDILDYFEKCGAMPCIFVDFDAVGQINSSGDENTTPLVKIAPARTWVGGEVLAPKISTFSSRGPSPLLPQFLKPDVAAPGSNILAAVKDSYKFQSGTSMACPHVSGVAALLKALHPDWSPAIIKSALVTTASNDRYGLPILANGLPQKIADPFDYGGGFIDPNKATDPGLAYDVDPKDYDLVVNCESANSSCESIFQNLNLPSIAIPNLTMPTTVLRTVTNVGQDDAIYKAVVQCPPGVRISVEPSVLQFKQGKKKQSFKVTFSMTHKVQGSYLPVHYGDNDGGPAAREELYVAYLGEKQHEDPEKTTASHYDMLTSILGSKEEAIESIIYSYKHGFSGFAAMLTESQAQQLAELPEVHSIKPSSVHPLHTTRSQDFIGLDYNKPTGLLHDAKRGDGVIIGVIDTGIWPESASFSDDGLGPVPSKWKGICQAGQEFSSNLCNRKIIGARWYDKNQTPKDLERNYRSARDAIGHGTHVASTAAGALVPNVSFHGLAAGYARGTAPHARLAVYKACWSRGCKEADVMQAVDDAIHDGVDVLSISAGFPSLEYYSTLHAVNNGITVVFAAGNDGPAPRTVTNASPWSISVASATVDHKVDDFPPTTYISSTATVAREAGAKGIIFPTYALDAVDFIQDCGTIPCVLVDFDVATHMLYALNRSTEWVVKVSPALTWIGNEVLAPRISTFSSRGPSPLFPQFLKPDVAAPGSNILAAVQDSYKFMSGTSMACPHVSGVAALLKALYPDWSPAIIKSAIVTTASNDRFGFPILADGLPQKTADPFDYGGGFIDPNRAVDPGLAYDVDPKDYTPFHDCFLAGHSSCESQSRNLNLPSIVIPNLKVPTTVLRTVTNVGQADAVYKAVVQSPPGVQILVEPSVLKFSKGKNKQSFKVTFTTKHKVQGSYLFGNLAWHDGGAHYVKIPIAVRPVISNNYYSDV</sequence>
<dbReference type="GO" id="GO:0004252">
    <property type="term" value="F:serine-type endopeptidase activity"/>
    <property type="evidence" value="ECO:0007669"/>
    <property type="project" value="UniProtKB-UniRule"/>
</dbReference>
<evidence type="ECO:0000256" key="8">
    <source>
        <dbReference type="SAM" id="SignalP"/>
    </source>
</evidence>
<dbReference type="Gene3D" id="3.50.30.30">
    <property type="match status" value="2"/>
</dbReference>
<evidence type="ECO:0000259" key="10">
    <source>
        <dbReference type="Pfam" id="PF05922"/>
    </source>
</evidence>
<protein>
    <recommendedName>
        <fullName evidence="14">Subtilisin-like protease</fullName>
    </recommendedName>
</protein>
<dbReference type="GO" id="GO:0006508">
    <property type="term" value="P:proteolysis"/>
    <property type="evidence" value="ECO:0007669"/>
    <property type="project" value="UniProtKB-KW"/>
</dbReference>
<name>A0A0D9ZGN1_9ORYZ</name>
<feature type="active site" description="Charge relay system" evidence="7">
    <location>
        <position position="1222"/>
    </location>
</feature>
<feature type="active site" description="Charge relay system" evidence="6 7">
    <location>
        <position position="152"/>
    </location>
</feature>
<feature type="domain" description="Subtilisin-like protease fibronectin type-III" evidence="11">
    <location>
        <begin position="618"/>
        <end position="713"/>
    </location>
</feature>
<organism evidence="12">
    <name type="scientific">Oryza glumipatula</name>
    <dbReference type="NCBI Taxonomy" id="40148"/>
    <lineage>
        <taxon>Eukaryota</taxon>
        <taxon>Viridiplantae</taxon>
        <taxon>Streptophyta</taxon>
        <taxon>Embryophyta</taxon>
        <taxon>Tracheophyta</taxon>
        <taxon>Spermatophyta</taxon>
        <taxon>Magnoliopsida</taxon>
        <taxon>Liliopsida</taxon>
        <taxon>Poales</taxon>
        <taxon>Poaceae</taxon>
        <taxon>BOP clade</taxon>
        <taxon>Oryzoideae</taxon>
        <taxon>Oryzeae</taxon>
        <taxon>Oryzinae</taxon>
        <taxon>Oryza</taxon>
    </lineage>
</organism>
<evidence type="ECO:0000313" key="13">
    <source>
        <dbReference type="Proteomes" id="UP000026961"/>
    </source>
</evidence>
<feature type="domain" description="Inhibitor I9" evidence="10">
    <location>
        <begin position="728"/>
        <end position="804"/>
    </location>
</feature>
<feature type="domain" description="Subtilisin-like protease fibronectin type-III" evidence="11">
    <location>
        <begin position="1322"/>
        <end position="1397"/>
    </location>
</feature>
<dbReference type="SUPFAM" id="SSF52743">
    <property type="entry name" value="Subtilisin-like"/>
    <property type="match status" value="3"/>
</dbReference>
<dbReference type="InterPro" id="IPR000209">
    <property type="entry name" value="Peptidase_S8/S53_dom"/>
</dbReference>
<dbReference type="InterPro" id="IPR034197">
    <property type="entry name" value="Peptidases_S8_3"/>
</dbReference>
<dbReference type="Pfam" id="PF00082">
    <property type="entry name" value="Peptidase_S8"/>
    <property type="match status" value="3"/>
</dbReference>
<dbReference type="InterPro" id="IPR036852">
    <property type="entry name" value="Peptidase_S8/S53_dom_sf"/>
</dbReference>
<dbReference type="Gene3D" id="3.40.50.200">
    <property type="entry name" value="Peptidase S8/S53 domain"/>
    <property type="match status" value="3"/>
</dbReference>
<evidence type="ECO:0000313" key="12">
    <source>
        <dbReference type="EnsemblPlants" id="OGLUM04G01210.1"/>
    </source>
</evidence>
<keyword evidence="4 7" id="KW-0378">Hydrolase</keyword>
<dbReference type="InterPro" id="IPR023828">
    <property type="entry name" value="Peptidase_S8_Ser-AS"/>
</dbReference>
<dbReference type="PROSITE" id="PS51892">
    <property type="entry name" value="SUBTILASE"/>
    <property type="match status" value="3"/>
</dbReference>
<proteinExistence type="inferred from homology"/>